<feature type="region of interest" description="Disordered" evidence="1">
    <location>
        <begin position="1"/>
        <end position="23"/>
    </location>
</feature>
<feature type="domain" description="Spermatogenesis-associated protein 20-like TRX" evidence="2">
    <location>
        <begin position="21"/>
        <end position="180"/>
    </location>
</feature>
<evidence type="ECO:0000259" key="2">
    <source>
        <dbReference type="Pfam" id="PF03190"/>
    </source>
</evidence>
<dbReference type="OrthoDB" id="9762614at2"/>
<dbReference type="AlphaFoldDB" id="A0A1W1I070"/>
<sequence length="697" mass="77981">MKETSGEEAPEAPPSVGRPLNRLNAESSPYLKQHAANPVDWFPWGEEALARAKAEDKPILLSIGYSACHWCHVMAHESFERDDIAALMNRDFINIKVDREERPDLDDIYQKSVQVFTGRGGGWPLTMFLTPDREPFYGGTYFPPGPRYNLPGFPDVLRGVIEAYRHHHGEVTKNVERVKAGLLRVGTPKRSGEPLVEQLLENAGRELGGLFDDVHGGFGDRPKFPTVPPLNFMLRPSACPGDESLRRKVLFQLRRMAAGGIYDHLGGGFHRYSVDGQWMVPHFEKMLYDNAQLVRLYLDGWRLTKEDRFRRVVEDTLEYVRRELTHQDGAFFAAQDADSEGREGAFFVWSQAELTAILGADLGGEFCRAYGVTEAGNFDGKNVLHRLGGLEFSADESEQADVFLRPARAKVLAVRNRRSRPARDENILTGWNAMMVCAFLDAYQAFGTAAYLTTAERALTFLLDYAYADGRVYRAVTAGQARLNGYLDDAAWLATALLDAFEATSHRWYLERAREMAEAAFKHFWDDTAGGCFFTSHNHEALLQRMMSGTDSALPSGNAVFASFLLRLFSFTGEEGYYERARRIVTLFHRTMTHNPYGASAMLCAADWLLSQPKEVVVIGPRSHRLTEALLTTVHQRYLSNRVVLAVDPSRQASEPELPLAAGKTGLQGNPAAYVCHGRTCSAPVAEPKELERLLSS</sequence>
<dbReference type="STRING" id="1325564.NSJP_0071"/>
<name>A0A1W1I070_9BACT</name>
<evidence type="ECO:0000313" key="3">
    <source>
        <dbReference type="EMBL" id="SLM46243.1"/>
    </source>
</evidence>
<evidence type="ECO:0000313" key="4">
    <source>
        <dbReference type="Proteomes" id="UP000192042"/>
    </source>
</evidence>
<dbReference type="Gene3D" id="1.50.10.20">
    <property type="match status" value="1"/>
</dbReference>
<dbReference type="InterPro" id="IPR005198">
    <property type="entry name" value="Glyco_hydro_76"/>
</dbReference>
<dbReference type="Proteomes" id="UP000192042">
    <property type="component" value="Chromosome I"/>
</dbReference>
<accession>A0A1W1I070</accession>
<dbReference type="KEGG" id="nja:NSJP_0071"/>
<dbReference type="Gene3D" id="3.40.30.10">
    <property type="entry name" value="Glutaredoxin"/>
    <property type="match status" value="1"/>
</dbReference>
<keyword evidence="4" id="KW-1185">Reference proteome</keyword>
<dbReference type="InterPro" id="IPR008928">
    <property type="entry name" value="6-hairpin_glycosidase_sf"/>
</dbReference>
<dbReference type="Pfam" id="PF03663">
    <property type="entry name" value="Glyco_hydro_76"/>
    <property type="match status" value="1"/>
</dbReference>
<dbReference type="CDD" id="cd02955">
    <property type="entry name" value="SSP411"/>
    <property type="match status" value="1"/>
</dbReference>
<dbReference type="PIRSF" id="PIRSF006402">
    <property type="entry name" value="UCP006402_thioredoxin"/>
    <property type="match status" value="1"/>
</dbReference>
<dbReference type="SUPFAM" id="SSF48208">
    <property type="entry name" value="Six-hairpin glycosidases"/>
    <property type="match status" value="1"/>
</dbReference>
<dbReference type="Pfam" id="PF03190">
    <property type="entry name" value="Thioredox_DsbH"/>
    <property type="match status" value="1"/>
</dbReference>
<dbReference type="InterPro" id="IPR024705">
    <property type="entry name" value="Ssp411"/>
</dbReference>
<dbReference type="SUPFAM" id="SSF52833">
    <property type="entry name" value="Thioredoxin-like"/>
    <property type="match status" value="1"/>
</dbReference>
<dbReference type="PANTHER" id="PTHR42899">
    <property type="entry name" value="SPERMATOGENESIS-ASSOCIATED PROTEIN 20"/>
    <property type="match status" value="1"/>
</dbReference>
<dbReference type="RefSeq" id="WP_080884962.1">
    <property type="nucleotide sequence ID" value="NZ_LT828648.1"/>
</dbReference>
<protein>
    <recommendedName>
        <fullName evidence="2">Spermatogenesis-associated protein 20-like TRX domain-containing protein</fullName>
    </recommendedName>
</protein>
<organism evidence="3 4">
    <name type="scientific">Nitrospira japonica</name>
    <dbReference type="NCBI Taxonomy" id="1325564"/>
    <lineage>
        <taxon>Bacteria</taxon>
        <taxon>Pseudomonadati</taxon>
        <taxon>Nitrospirota</taxon>
        <taxon>Nitrospiria</taxon>
        <taxon>Nitrospirales</taxon>
        <taxon>Nitrospiraceae</taxon>
        <taxon>Nitrospira</taxon>
    </lineage>
</organism>
<dbReference type="GO" id="GO:0005975">
    <property type="term" value="P:carbohydrate metabolic process"/>
    <property type="evidence" value="ECO:0007669"/>
    <property type="project" value="InterPro"/>
</dbReference>
<dbReference type="InterPro" id="IPR004879">
    <property type="entry name" value="Ssp411-like_TRX"/>
</dbReference>
<proteinExistence type="predicted"/>
<dbReference type="InterPro" id="IPR036249">
    <property type="entry name" value="Thioredoxin-like_sf"/>
</dbReference>
<reference evidence="3 4" key="1">
    <citation type="submission" date="2017-03" db="EMBL/GenBank/DDBJ databases">
        <authorList>
            <person name="Afonso C.L."/>
            <person name="Miller P.J."/>
            <person name="Scott M.A."/>
            <person name="Spackman E."/>
            <person name="Goraichik I."/>
            <person name="Dimitrov K.M."/>
            <person name="Suarez D.L."/>
            <person name="Swayne D.E."/>
        </authorList>
    </citation>
    <scope>NUCLEOTIDE SEQUENCE [LARGE SCALE GENOMIC DNA]</scope>
    <source>
        <strain evidence="3">Genome sequencing of Nitrospira japonica strain NJ11</strain>
    </source>
</reference>
<dbReference type="EMBL" id="LT828648">
    <property type="protein sequence ID" value="SLM46243.1"/>
    <property type="molecule type" value="Genomic_DNA"/>
</dbReference>
<feature type="compositionally biased region" description="Acidic residues" evidence="1">
    <location>
        <begin position="1"/>
        <end position="10"/>
    </location>
</feature>
<dbReference type="PANTHER" id="PTHR42899:SF1">
    <property type="entry name" value="SPERMATOGENESIS-ASSOCIATED PROTEIN 20"/>
    <property type="match status" value="1"/>
</dbReference>
<evidence type="ECO:0000256" key="1">
    <source>
        <dbReference type="SAM" id="MobiDB-lite"/>
    </source>
</evidence>
<gene>
    <name evidence="3" type="ORF">NSJP_0071</name>
</gene>